<feature type="domain" description="PDZ" evidence="2">
    <location>
        <begin position="381"/>
        <end position="413"/>
    </location>
</feature>
<dbReference type="SUPFAM" id="SSF50494">
    <property type="entry name" value="Trypsin-like serine proteases"/>
    <property type="match status" value="1"/>
</dbReference>
<dbReference type="PANTHER" id="PTHR47389">
    <property type="entry name" value="OS09G0436400 PROTEIN"/>
    <property type="match status" value="1"/>
</dbReference>
<feature type="region of interest" description="Disordered" evidence="1">
    <location>
        <begin position="1"/>
        <end position="81"/>
    </location>
</feature>
<evidence type="ECO:0000313" key="3">
    <source>
        <dbReference type="EMBL" id="KAK1692773.1"/>
    </source>
</evidence>
<dbReference type="Gene3D" id="2.30.42.10">
    <property type="match status" value="1"/>
</dbReference>
<dbReference type="InterPro" id="IPR001478">
    <property type="entry name" value="PDZ"/>
</dbReference>
<comment type="caution">
    <text evidence="3">The sequence shown here is derived from an EMBL/GenBank/DDBJ whole genome shotgun (WGS) entry which is preliminary data.</text>
</comment>
<dbReference type="EMBL" id="JAUUTY010000001">
    <property type="protein sequence ID" value="KAK1692773.1"/>
    <property type="molecule type" value="Genomic_DNA"/>
</dbReference>
<dbReference type="Proteomes" id="UP001231189">
    <property type="component" value="Unassembled WGS sequence"/>
</dbReference>
<dbReference type="SUPFAM" id="SSF50156">
    <property type="entry name" value="PDZ domain-like"/>
    <property type="match status" value="1"/>
</dbReference>
<feature type="compositionally biased region" description="Acidic residues" evidence="1">
    <location>
        <begin position="49"/>
        <end position="69"/>
    </location>
</feature>
<keyword evidence="4" id="KW-1185">Reference proteome</keyword>
<dbReference type="Pfam" id="PF17820">
    <property type="entry name" value="PDZ_6"/>
    <property type="match status" value="1"/>
</dbReference>
<sequence length="489" mass="55073">MPTTTARSMALVRTRPQSSGSQSAQRRKRKGRAAGNQRSNKRKRTREEEKDEERQEEEEKDGEREEEEVSSAGSSPLRELHVPDEMYDDLDESVWETIKKARGDIKAKLARRRAWPTLNTLMIRGFKCVLDDPNFVPDPEPARKAVLYAAPSVVGLTSTVDGKPLERCCGFWVHWDEKNKIGTVLTTSRLICTKSSSMNAWLGQEKYDIDAEVLVHLRGNTTEKAHLQYLQKHYDLAFFGVKVDQPVHTLLYNDGVKHADKVFELGRDESSFLRISHGVVKNAKPNLLQRYHYMHVDGADPHAKYGKGGPLIDFDGKIVGMVNGNTKGSFMPSSILVKCLQLWRKFQCIPRPHLGMKFWSIKFVDIALAENILYMCNIDDGLIVKEVSEGSLAEKLGIRDGDVIRCVNGKNVSTTVELENLLLGKCEDENGNLNSKVDVELWVFHIRKSLWRKRTLTVNVSDDGEVVAKGARYPFGSSGPTETPGSMQT</sequence>
<dbReference type="PANTHER" id="PTHR47389:SF5">
    <property type="entry name" value="OS09G0436700 PROTEIN"/>
    <property type="match status" value="1"/>
</dbReference>
<evidence type="ECO:0000256" key="1">
    <source>
        <dbReference type="SAM" id="MobiDB-lite"/>
    </source>
</evidence>
<dbReference type="InterPro" id="IPR036034">
    <property type="entry name" value="PDZ_sf"/>
</dbReference>
<dbReference type="Gene3D" id="2.40.10.120">
    <property type="match status" value="1"/>
</dbReference>
<proteinExistence type="predicted"/>
<evidence type="ECO:0000313" key="4">
    <source>
        <dbReference type="Proteomes" id="UP001231189"/>
    </source>
</evidence>
<dbReference type="AlphaFoldDB" id="A0AAD8TVB0"/>
<name>A0AAD8TVB0_LOLMU</name>
<gene>
    <name evidence="3" type="ORF">QYE76_009470</name>
</gene>
<reference evidence="3" key="1">
    <citation type="submission" date="2023-07" db="EMBL/GenBank/DDBJ databases">
        <title>A chromosome-level genome assembly of Lolium multiflorum.</title>
        <authorList>
            <person name="Chen Y."/>
            <person name="Copetti D."/>
            <person name="Kolliker R."/>
            <person name="Studer B."/>
        </authorList>
    </citation>
    <scope>NUCLEOTIDE SEQUENCE</scope>
    <source>
        <strain evidence="3">02402/16</strain>
        <tissue evidence="3">Leaf</tissue>
    </source>
</reference>
<accession>A0AAD8TVB0</accession>
<organism evidence="3 4">
    <name type="scientific">Lolium multiflorum</name>
    <name type="common">Italian ryegrass</name>
    <name type="synonym">Lolium perenne subsp. multiflorum</name>
    <dbReference type="NCBI Taxonomy" id="4521"/>
    <lineage>
        <taxon>Eukaryota</taxon>
        <taxon>Viridiplantae</taxon>
        <taxon>Streptophyta</taxon>
        <taxon>Embryophyta</taxon>
        <taxon>Tracheophyta</taxon>
        <taxon>Spermatophyta</taxon>
        <taxon>Magnoliopsida</taxon>
        <taxon>Liliopsida</taxon>
        <taxon>Poales</taxon>
        <taxon>Poaceae</taxon>
        <taxon>BOP clade</taxon>
        <taxon>Pooideae</taxon>
        <taxon>Poodae</taxon>
        <taxon>Poeae</taxon>
        <taxon>Poeae Chloroplast Group 2 (Poeae type)</taxon>
        <taxon>Loliodinae</taxon>
        <taxon>Loliinae</taxon>
        <taxon>Lolium</taxon>
    </lineage>
</organism>
<dbReference type="PROSITE" id="PS50106">
    <property type="entry name" value="PDZ"/>
    <property type="match status" value="1"/>
</dbReference>
<protein>
    <recommendedName>
        <fullName evidence="2">PDZ domain-containing protein</fullName>
    </recommendedName>
</protein>
<dbReference type="InterPro" id="IPR041489">
    <property type="entry name" value="PDZ_6"/>
</dbReference>
<dbReference type="InterPro" id="IPR009003">
    <property type="entry name" value="Peptidase_S1_PA"/>
</dbReference>
<evidence type="ECO:0000259" key="2">
    <source>
        <dbReference type="PROSITE" id="PS50106"/>
    </source>
</evidence>